<keyword evidence="10" id="KW-0540">Nuclease</keyword>
<evidence type="ECO:0000256" key="21">
    <source>
        <dbReference type="ARBA" id="ARBA00032616"/>
    </source>
</evidence>
<evidence type="ECO:0000256" key="14">
    <source>
        <dbReference type="ARBA" id="ARBA00022833"/>
    </source>
</evidence>
<proteinExistence type="inferred from homology"/>
<keyword evidence="8" id="KW-0597">Phosphoprotein</keyword>
<evidence type="ECO:0000256" key="15">
    <source>
        <dbReference type="ARBA" id="ARBA00022946"/>
    </source>
</evidence>
<evidence type="ECO:0000256" key="2">
    <source>
        <dbReference type="ARBA" id="ARBA00001947"/>
    </source>
</evidence>
<evidence type="ECO:0000256" key="19">
    <source>
        <dbReference type="ARBA" id="ARBA00030729"/>
    </source>
</evidence>
<feature type="compositionally biased region" description="Basic and acidic residues" evidence="24">
    <location>
        <begin position="42"/>
        <end position="66"/>
    </location>
</feature>
<evidence type="ECO:0000256" key="17">
    <source>
        <dbReference type="ARBA" id="ARBA00023242"/>
    </source>
</evidence>
<accession>A0A0L0C5U9</accession>
<comment type="catalytic activity">
    <reaction evidence="1">
        <text>Endonucleolytic cleavage of RNA, removing extra 3' nucleotides from tRNA precursor, generating 3' termini of tRNAs. A 3'-hydroxy group is left at the tRNA terminus and a 5'-phosphoryl group is left at the trailer molecule.</text>
        <dbReference type="EC" id="3.1.26.11"/>
    </reaction>
</comment>
<dbReference type="CDD" id="cd07718">
    <property type="entry name" value="RNaseZ_ELAC1_ELAC2-C-term-like_MBL-fold"/>
    <property type="match status" value="1"/>
</dbReference>
<comment type="cofactor">
    <cofactor evidence="2">
        <name>Zn(2+)</name>
        <dbReference type="ChEBI" id="CHEBI:29105"/>
    </cofactor>
</comment>
<dbReference type="AlphaFoldDB" id="A0A0L0C5U9"/>
<evidence type="ECO:0000256" key="24">
    <source>
        <dbReference type="SAM" id="MobiDB-lite"/>
    </source>
</evidence>
<comment type="subcellular location">
    <subcellularLocation>
        <location evidence="4">Mitochondrion matrix</location>
    </subcellularLocation>
    <subcellularLocation>
        <location evidence="3">Nucleus</location>
    </subcellularLocation>
</comment>
<evidence type="ECO:0000256" key="23">
    <source>
        <dbReference type="ARBA" id="ARBA00047136"/>
    </source>
</evidence>
<feature type="compositionally biased region" description="Polar residues" evidence="24">
    <location>
        <begin position="32"/>
        <end position="41"/>
    </location>
</feature>
<keyword evidence="11" id="KW-0479">Metal-binding</keyword>
<keyword evidence="17" id="KW-0539">Nucleus</keyword>
<dbReference type="GO" id="GO:1990180">
    <property type="term" value="P:mitochondrial tRNA 3'-end processing"/>
    <property type="evidence" value="ECO:0007669"/>
    <property type="project" value="TreeGrafter"/>
</dbReference>
<evidence type="ECO:0000313" key="27">
    <source>
        <dbReference type="Proteomes" id="UP000037069"/>
    </source>
</evidence>
<comment type="subunit">
    <text evidence="23">Homodimer. Interacts with PTCD1.</text>
</comment>
<dbReference type="InterPro" id="IPR047151">
    <property type="entry name" value="RNZ2-like"/>
</dbReference>
<gene>
    <name evidence="26" type="ORF">FF38_06368</name>
</gene>
<evidence type="ECO:0000256" key="5">
    <source>
        <dbReference type="ARBA" id="ARBA00007823"/>
    </source>
</evidence>
<feature type="region of interest" description="Disordered" evidence="24">
    <location>
        <begin position="32"/>
        <end position="74"/>
    </location>
</feature>
<dbReference type="STRING" id="7375.A0A0L0C5U9"/>
<dbReference type="Proteomes" id="UP000037069">
    <property type="component" value="Unassembled WGS sequence"/>
</dbReference>
<organism evidence="26 27">
    <name type="scientific">Lucilia cuprina</name>
    <name type="common">Green bottle fly</name>
    <name type="synonym">Australian sheep blowfly</name>
    <dbReference type="NCBI Taxonomy" id="7375"/>
    <lineage>
        <taxon>Eukaryota</taxon>
        <taxon>Metazoa</taxon>
        <taxon>Ecdysozoa</taxon>
        <taxon>Arthropoda</taxon>
        <taxon>Hexapoda</taxon>
        <taxon>Insecta</taxon>
        <taxon>Pterygota</taxon>
        <taxon>Neoptera</taxon>
        <taxon>Endopterygota</taxon>
        <taxon>Diptera</taxon>
        <taxon>Brachycera</taxon>
        <taxon>Muscomorpha</taxon>
        <taxon>Oestroidea</taxon>
        <taxon>Calliphoridae</taxon>
        <taxon>Luciliinae</taxon>
        <taxon>Lucilia</taxon>
    </lineage>
</organism>
<keyword evidence="16" id="KW-0496">Mitochondrion</keyword>
<dbReference type="FunFam" id="3.60.15.10:FF:000051">
    <property type="entry name" value="Ribonuclease Z, mitochondrial"/>
    <property type="match status" value="1"/>
</dbReference>
<keyword evidence="13" id="KW-0378">Hydrolase</keyword>
<dbReference type="FunFam" id="3.60.15.10:FF:000014">
    <property type="entry name" value="Zinc phosphodiesterase ELAC protein 2"/>
    <property type="match status" value="1"/>
</dbReference>
<evidence type="ECO:0000259" key="25">
    <source>
        <dbReference type="Pfam" id="PF13691"/>
    </source>
</evidence>
<evidence type="ECO:0000256" key="3">
    <source>
        <dbReference type="ARBA" id="ARBA00004123"/>
    </source>
</evidence>
<comment type="function">
    <text evidence="22">Zinc phosphodiesterase, which displays mitochondrial tRNA 3'-processing endonuclease activity. Involved in tRNA maturation, by removing a 3'-trailer from precursor tRNA. Associates with mitochondrial DNA complexes at the nucleoids to initiate RNA processing and ribosome assembly.</text>
</comment>
<sequence>MLLTALRNAVRGKTNELLKELLTQKPLTKSASNLKKSLKMSENTRVEESTTKDKLNSKPILRKERQQQANKKKTTPYIPGTVTLQILGAGSNGAPAAVYLFTDQSRYLFNCGEGTQRLAHEHKTKLARLEQIFVTRNTWPAIGGFPGLALTVQDAGVKELALHGPPYLENILYSMKRFVVLKNLQLKTVDCTQIQDFEDSVMSVKSVPLYRLSQAQQEEQTLLATASTEEQIAITYICKLKPRPGALNLEKCVEHGVPPGPLLGLLKNGIDVTLEDGTVVKSADVSEPNENPLEFMFLDIPSKDFLGNLQKHKEILLNTNINPDNTPQMPLIVHFSPAEVIQEELYQSFVKQFPARTQHIYLNNEQNTFSGYIAAHRIQYQLNLLNPKVFPLLAEASSWSNNLSAKLKKTKLAEDGLNGVEVVKESEDKDKHLRDLNAMSYYHFRPRKGLDRTLEAKLSPQEYIEETQVLQEFPTLLQKLKEDYKHLNEASLDVTIQYPVITFLGTGSCIPNKTRNVSSILIQAKEDSFILLDCGEGSLGQIQRFFGCAKAEEIVKNLKCIYVSHLHADHHIGLIGLLTERLKLLGNGEDMEKVLLLAPKQIEPWLNFYHERILNIKNSYELIGNAQIMEEALEFKENQENFGLVGIKTCLVKHCPHSFGVRVDVLNPQDLENPIKITYSGDTMPCQDLIDLGLNSQILIHEATMEDDLEEEAKIKTHSTISQAIQQGQLMQAQHTILTHFSQRYAKLPRLQLTASTTDTLDDKESKEAHTMQNVSIAFDNMQVFLKDLEYFHLMYPAMRALFAEHAEELEQKALKRELKLERKRKLLTT</sequence>
<keyword evidence="12" id="KW-0255">Endonuclease</keyword>
<dbReference type="InterPro" id="IPR036866">
    <property type="entry name" value="RibonucZ/Hydroxyglut_hydro"/>
</dbReference>
<dbReference type="GO" id="GO:0042781">
    <property type="term" value="F:3'-tRNA processing endoribonuclease activity"/>
    <property type="evidence" value="ECO:0007669"/>
    <property type="project" value="UniProtKB-EC"/>
</dbReference>
<dbReference type="EMBL" id="JRES01000955">
    <property type="protein sequence ID" value="KNC26794.1"/>
    <property type="molecule type" value="Genomic_DNA"/>
</dbReference>
<keyword evidence="15" id="KW-0809">Transit peptide</keyword>
<dbReference type="EC" id="3.1.26.11" evidence="6"/>
<comment type="similarity">
    <text evidence="5">Belongs to the RNase Z family.</text>
</comment>
<evidence type="ECO:0000256" key="10">
    <source>
        <dbReference type="ARBA" id="ARBA00022722"/>
    </source>
</evidence>
<reference evidence="26 27" key="1">
    <citation type="journal article" date="2015" name="Nat. Commun.">
        <title>Lucilia cuprina genome unlocks parasitic fly biology to underpin future interventions.</title>
        <authorList>
            <person name="Anstead C.A."/>
            <person name="Korhonen P.K."/>
            <person name="Young N.D."/>
            <person name="Hall R.S."/>
            <person name="Jex A.R."/>
            <person name="Murali S.C."/>
            <person name="Hughes D.S."/>
            <person name="Lee S.F."/>
            <person name="Perry T."/>
            <person name="Stroehlein A.J."/>
            <person name="Ansell B.R."/>
            <person name="Breugelmans B."/>
            <person name="Hofmann A."/>
            <person name="Qu J."/>
            <person name="Dugan S."/>
            <person name="Lee S.L."/>
            <person name="Chao H."/>
            <person name="Dinh H."/>
            <person name="Han Y."/>
            <person name="Doddapaneni H.V."/>
            <person name="Worley K.C."/>
            <person name="Muzny D.M."/>
            <person name="Ioannidis P."/>
            <person name="Waterhouse R.M."/>
            <person name="Zdobnov E.M."/>
            <person name="James P.J."/>
            <person name="Bagnall N.H."/>
            <person name="Kotze A.C."/>
            <person name="Gibbs R.A."/>
            <person name="Richards S."/>
            <person name="Batterham P."/>
            <person name="Gasser R.B."/>
        </authorList>
    </citation>
    <scope>NUCLEOTIDE SEQUENCE [LARGE SCALE GENOMIC DNA]</scope>
    <source>
        <strain evidence="26 27">LS</strain>
        <tissue evidence="26">Full body</tissue>
    </source>
</reference>
<evidence type="ECO:0000256" key="22">
    <source>
        <dbReference type="ARBA" id="ARBA00046098"/>
    </source>
</evidence>
<evidence type="ECO:0000256" key="12">
    <source>
        <dbReference type="ARBA" id="ARBA00022759"/>
    </source>
</evidence>
<dbReference type="GO" id="GO:0042645">
    <property type="term" value="C:mitochondrial nucleoid"/>
    <property type="evidence" value="ECO:0007669"/>
    <property type="project" value="UniProtKB-ARBA"/>
</dbReference>
<evidence type="ECO:0000256" key="4">
    <source>
        <dbReference type="ARBA" id="ARBA00004305"/>
    </source>
</evidence>
<evidence type="ECO:0000256" key="16">
    <source>
        <dbReference type="ARBA" id="ARBA00023128"/>
    </source>
</evidence>
<evidence type="ECO:0000256" key="8">
    <source>
        <dbReference type="ARBA" id="ARBA00022553"/>
    </source>
</evidence>
<dbReference type="PANTHER" id="PTHR12553">
    <property type="entry name" value="ZINC PHOSPHODIESTERASE ELAC PROTEIN 2"/>
    <property type="match status" value="1"/>
</dbReference>
<dbReference type="Pfam" id="PF23023">
    <property type="entry name" value="Anti-Pycsar_Apyc1"/>
    <property type="match status" value="1"/>
</dbReference>
<evidence type="ECO:0000256" key="9">
    <source>
        <dbReference type="ARBA" id="ARBA00022694"/>
    </source>
</evidence>
<name>A0A0L0C5U9_LUCCU</name>
<keyword evidence="9" id="KW-0819">tRNA processing</keyword>
<evidence type="ECO:0000256" key="1">
    <source>
        <dbReference type="ARBA" id="ARBA00000402"/>
    </source>
</evidence>
<evidence type="ECO:0000256" key="20">
    <source>
        <dbReference type="ARBA" id="ARBA00032104"/>
    </source>
</evidence>
<evidence type="ECO:0000256" key="6">
    <source>
        <dbReference type="ARBA" id="ARBA00012477"/>
    </source>
</evidence>
<evidence type="ECO:0000256" key="18">
    <source>
        <dbReference type="ARBA" id="ARBA00030689"/>
    </source>
</evidence>
<evidence type="ECO:0000256" key="11">
    <source>
        <dbReference type="ARBA" id="ARBA00022723"/>
    </source>
</evidence>
<dbReference type="OMA" id="INYICQL"/>
<evidence type="ECO:0000313" key="26">
    <source>
        <dbReference type="EMBL" id="KNC26794.1"/>
    </source>
</evidence>
<dbReference type="GO" id="GO:0005634">
    <property type="term" value="C:nucleus"/>
    <property type="evidence" value="ECO:0007669"/>
    <property type="project" value="UniProtKB-SubCell"/>
</dbReference>
<dbReference type="SUPFAM" id="SSF56281">
    <property type="entry name" value="Metallo-hydrolase/oxidoreductase"/>
    <property type="match status" value="2"/>
</dbReference>
<dbReference type="Gene3D" id="3.60.15.10">
    <property type="entry name" value="Ribonuclease Z/Hydroxyacylglutathione hydrolase-like"/>
    <property type="match status" value="2"/>
</dbReference>
<dbReference type="GO" id="GO:0046872">
    <property type="term" value="F:metal ion binding"/>
    <property type="evidence" value="ECO:0007669"/>
    <property type="project" value="UniProtKB-KW"/>
</dbReference>
<evidence type="ECO:0000256" key="7">
    <source>
        <dbReference type="ARBA" id="ARBA00013357"/>
    </source>
</evidence>
<evidence type="ECO:0000256" key="13">
    <source>
        <dbReference type="ARBA" id="ARBA00022801"/>
    </source>
</evidence>
<dbReference type="InterPro" id="IPR027794">
    <property type="entry name" value="tRNase_Z_dom"/>
</dbReference>
<protein>
    <recommendedName>
        <fullName evidence="7">Zinc phosphodiesterase ELAC protein 2</fullName>
        <ecNumber evidence="6">3.1.26.11</ecNumber>
    </recommendedName>
    <alternativeName>
        <fullName evidence="21">ElaC homolog protein 2</fullName>
    </alternativeName>
    <alternativeName>
        <fullName evidence="19">Ribonuclease Z 2</fullName>
    </alternativeName>
    <alternativeName>
        <fullName evidence="20">tRNA 3 endonuclease 2</fullName>
    </alternativeName>
    <alternativeName>
        <fullName evidence="18">tRNase Z 2</fullName>
    </alternativeName>
</protein>
<keyword evidence="27" id="KW-1185">Reference proteome</keyword>
<feature type="domain" description="tRNase Z endonuclease" evidence="25">
    <location>
        <begin position="95"/>
        <end position="144"/>
    </location>
</feature>
<dbReference type="PANTHER" id="PTHR12553:SF49">
    <property type="entry name" value="ZINC PHOSPHODIESTERASE ELAC PROTEIN 2"/>
    <property type="match status" value="1"/>
</dbReference>
<dbReference type="OrthoDB" id="527344at2759"/>
<dbReference type="Pfam" id="PF13691">
    <property type="entry name" value="Lactamase_B_4"/>
    <property type="match status" value="1"/>
</dbReference>
<comment type="caution">
    <text evidence="26">The sequence shown here is derived from an EMBL/GenBank/DDBJ whole genome shotgun (WGS) entry which is preliminary data.</text>
</comment>
<keyword evidence="14" id="KW-0862">Zinc</keyword>